<evidence type="ECO:0000256" key="2">
    <source>
        <dbReference type="ARBA" id="ARBA00004664"/>
    </source>
</evidence>
<comment type="similarity">
    <text evidence="9">Belongs to the TrpF family.</text>
</comment>
<dbReference type="GO" id="GO:0004640">
    <property type="term" value="F:phosphoribosylanthranilate isomerase activity"/>
    <property type="evidence" value="ECO:0007669"/>
    <property type="project" value="UniProtKB-EC"/>
</dbReference>
<accession>A0ABV6KY28</accession>
<evidence type="ECO:0000256" key="4">
    <source>
        <dbReference type="ARBA" id="ARBA00022272"/>
    </source>
</evidence>
<sequence length="207" mass="22481">MKVKICGITDIHAAKVAVEAGADAIGFVFAESKRKITVEQAKIIIDTIPAHVLKVGVFVNEDINTIQDIVEKTGLTMVQLHGDENPDICNNFSVPVIKALGVSSKKDCEKIQEYPCEYILLDSPKGKYRGGNGETFPWEIVDPIAIKGKKLIVAGGLNIDNVSLAIQSLQPYMVDVSSGVETNGKKDDEKIIHFLKKAKMGTGEICK</sequence>
<protein>
    <recommendedName>
        <fullName evidence="4 9">N-(5'-phosphoribosyl)anthranilate isomerase</fullName>
        <shortName evidence="9">PRAI</shortName>
        <ecNumber evidence="3 9">5.3.1.24</ecNumber>
    </recommendedName>
</protein>
<dbReference type="NCBIfam" id="NF002300">
    <property type="entry name" value="PRK01222.1-7"/>
    <property type="match status" value="1"/>
</dbReference>
<evidence type="ECO:0000256" key="6">
    <source>
        <dbReference type="ARBA" id="ARBA00022822"/>
    </source>
</evidence>
<organism evidence="11 12">
    <name type="scientific">Robertmurraya beringensis</name>
    <dbReference type="NCBI Taxonomy" id="641660"/>
    <lineage>
        <taxon>Bacteria</taxon>
        <taxon>Bacillati</taxon>
        <taxon>Bacillota</taxon>
        <taxon>Bacilli</taxon>
        <taxon>Bacillales</taxon>
        <taxon>Bacillaceae</taxon>
        <taxon>Robertmurraya</taxon>
    </lineage>
</organism>
<dbReference type="InterPro" id="IPR044643">
    <property type="entry name" value="TrpF_fam"/>
</dbReference>
<proteinExistence type="inferred from homology"/>
<dbReference type="Pfam" id="PF00697">
    <property type="entry name" value="PRAI"/>
    <property type="match status" value="1"/>
</dbReference>
<dbReference type="NCBIfam" id="NF002298">
    <property type="entry name" value="PRK01222.1-4"/>
    <property type="match status" value="1"/>
</dbReference>
<dbReference type="CDD" id="cd00405">
    <property type="entry name" value="PRAI"/>
    <property type="match status" value="1"/>
</dbReference>
<dbReference type="EMBL" id="JBHLUU010000113">
    <property type="protein sequence ID" value="MFC0476896.1"/>
    <property type="molecule type" value="Genomic_DNA"/>
</dbReference>
<keyword evidence="6 9" id="KW-0822">Tryptophan biosynthesis</keyword>
<keyword evidence="7 9" id="KW-0057">Aromatic amino acid biosynthesis</keyword>
<name>A0ABV6KY28_9BACI</name>
<comment type="catalytic activity">
    <reaction evidence="1 9">
        <text>N-(5-phospho-beta-D-ribosyl)anthranilate = 1-(2-carboxyphenylamino)-1-deoxy-D-ribulose 5-phosphate</text>
        <dbReference type="Rhea" id="RHEA:21540"/>
        <dbReference type="ChEBI" id="CHEBI:18277"/>
        <dbReference type="ChEBI" id="CHEBI:58613"/>
        <dbReference type="EC" id="5.3.1.24"/>
    </reaction>
</comment>
<evidence type="ECO:0000259" key="10">
    <source>
        <dbReference type="Pfam" id="PF00697"/>
    </source>
</evidence>
<keyword evidence="8 9" id="KW-0413">Isomerase</keyword>
<dbReference type="PANTHER" id="PTHR42894:SF1">
    <property type="entry name" value="N-(5'-PHOSPHORIBOSYL)ANTHRANILATE ISOMERASE"/>
    <property type="match status" value="1"/>
</dbReference>
<comment type="pathway">
    <text evidence="2 9">Amino-acid biosynthesis; L-tryptophan biosynthesis; L-tryptophan from chorismate: step 3/5.</text>
</comment>
<dbReference type="InterPro" id="IPR011060">
    <property type="entry name" value="RibuloseP-bd_barrel"/>
</dbReference>
<evidence type="ECO:0000256" key="9">
    <source>
        <dbReference type="HAMAP-Rule" id="MF_00135"/>
    </source>
</evidence>
<evidence type="ECO:0000313" key="11">
    <source>
        <dbReference type="EMBL" id="MFC0476896.1"/>
    </source>
</evidence>
<dbReference type="InterPro" id="IPR013785">
    <property type="entry name" value="Aldolase_TIM"/>
</dbReference>
<dbReference type="Proteomes" id="UP001589738">
    <property type="component" value="Unassembled WGS sequence"/>
</dbReference>
<feature type="domain" description="N-(5'phosphoribosyl) anthranilate isomerase (PRAI)" evidence="10">
    <location>
        <begin position="3"/>
        <end position="196"/>
    </location>
</feature>
<reference evidence="11 12" key="1">
    <citation type="submission" date="2024-09" db="EMBL/GenBank/DDBJ databases">
        <authorList>
            <person name="Sun Q."/>
            <person name="Mori K."/>
        </authorList>
    </citation>
    <scope>NUCLEOTIDE SEQUENCE [LARGE SCALE GENOMIC DNA]</scope>
    <source>
        <strain evidence="11 12">CGMCC 1.9126</strain>
    </source>
</reference>
<dbReference type="PANTHER" id="PTHR42894">
    <property type="entry name" value="N-(5'-PHOSPHORIBOSYL)ANTHRANILATE ISOMERASE"/>
    <property type="match status" value="1"/>
</dbReference>
<dbReference type="Gene3D" id="3.20.20.70">
    <property type="entry name" value="Aldolase class I"/>
    <property type="match status" value="1"/>
</dbReference>
<dbReference type="HAMAP" id="MF_00135">
    <property type="entry name" value="PRAI"/>
    <property type="match status" value="1"/>
</dbReference>
<comment type="caution">
    <text evidence="11">The sequence shown here is derived from an EMBL/GenBank/DDBJ whole genome shotgun (WGS) entry which is preliminary data.</text>
</comment>
<dbReference type="RefSeq" id="WP_160548619.1">
    <property type="nucleotide sequence ID" value="NZ_JBHLUU010000113.1"/>
</dbReference>
<evidence type="ECO:0000256" key="8">
    <source>
        <dbReference type="ARBA" id="ARBA00023235"/>
    </source>
</evidence>
<dbReference type="InterPro" id="IPR001240">
    <property type="entry name" value="PRAI_dom"/>
</dbReference>
<dbReference type="SUPFAM" id="SSF51366">
    <property type="entry name" value="Ribulose-phoshate binding barrel"/>
    <property type="match status" value="1"/>
</dbReference>
<evidence type="ECO:0000256" key="1">
    <source>
        <dbReference type="ARBA" id="ARBA00001164"/>
    </source>
</evidence>
<dbReference type="NCBIfam" id="NF002297">
    <property type="entry name" value="PRK01222.1-3"/>
    <property type="match status" value="1"/>
</dbReference>
<gene>
    <name evidence="9" type="primary">trpF</name>
    <name evidence="11" type="ORF">ACFFHF_16965</name>
</gene>
<evidence type="ECO:0000256" key="3">
    <source>
        <dbReference type="ARBA" id="ARBA00012572"/>
    </source>
</evidence>
<evidence type="ECO:0000256" key="5">
    <source>
        <dbReference type="ARBA" id="ARBA00022605"/>
    </source>
</evidence>
<evidence type="ECO:0000256" key="7">
    <source>
        <dbReference type="ARBA" id="ARBA00023141"/>
    </source>
</evidence>
<evidence type="ECO:0000313" key="12">
    <source>
        <dbReference type="Proteomes" id="UP001589738"/>
    </source>
</evidence>
<keyword evidence="12" id="KW-1185">Reference proteome</keyword>
<keyword evidence="5 9" id="KW-0028">Amino-acid biosynthesis</keyword>
<dbReference type="EC" id="5.3.1.24" evidence="3 9"/>